<evidence type="ECO:0000259" key="7">
    <source>
        <dbReference type="PROSITE" id="PS50075"/>
    </source>
</evidence>
<sequence>MEDKILELIRKIIYRVTGKNTLTYDTDFVQDLGLNSLDIMNVVGAFEEYFDVEIPNRDVWQMRQVKDVIAYMEKKGITEV</sequence>
<evidence type="ECO:0000313" key="8">
    <source>
        <dbReference type="EMBL" id="MCD2492025.1"/>
    </source>
</evidence>
<evidence type="ECO:0000256" key="2">
    <source>
        <dbReference type="ARBA" id="ARBA00022516"/>
    </source>
</evidence>
<dbReference type="InterPro" id="IPR036736">
    <property type="entry name" value="ACP-like_sf"/>
</dbReference>
<organism evidence="8 9">
    <name type="scientific">Lientehia hominis</name>
    <dbReference type="NCBI Taxonomy" id="2897778"/>
    <lineage>
        <taxon>Bacteria</taxon>
        <taxon>Bacillati</taxon>
        <taxon>Bacillota</taxon>
        <taxon>Clostridia</taxon>
        <taxon>Lachnospirales</taxon>
        <taxon>Lachnospiraceae</taxon>
        <taxon>Lientehia</taxon>
    </lineage>
</organism>
<keyword evidence="1" id="KW-0596">Phosphopantetheine</keyword>
<dbReference type="AlphaFoldDB" id="A0AAP2W8C7"/>
<dbReference type="GO" id="GO:0000036">
    <property type="term" value="F:acyl carrier activity"/>
    <property type="evidence" value="ECO:0007669"/>
    <property type="project" value="TreeGrafter"/>
</dbReference>
<evidence type="ECO:0000256" key="3">
    <source>
        <dbReference type="ARBA" id="ARBA00022553"/>
    </source>
</evidence>
<keyword evidence="9" id="KW-1185">Reference proteome</keyword>
<comment type="caution">
    <text evidence="8">The sequence shown here is derived from an EMBL/GenBank/DDBJ whole genome shotgun (WGS) entry which is preliminary data.</text>
</comment>
<name>A0AAP2W8C7_9FIRM</name>
<evidence type="ECO:0000256" key="5">
    <source>
        <dbReference type="ARBA" id="ARBA00023098"/>
    </source>
</evidence>
<dbReference type="PROSITE" id="PS50075">
    <property type="entry name" value="CARRIER"/>
    <property type="match status" value="1"/>
</dbReference>
<feature type="domain" description="Carrier" evidence="7">
    <location>
        <begin position="1"/>
        <end position="76"/>
    </location>
</feature>
<dbReference type="InterPro" id="IPR003231">
    <property type="entry name" value="ACP"/>
</dbReference>
<evidence type="ECO:0000256" key="6">
    <source>
        <dbReference type="ARBA" id="ARBA00023160"/>
    </source>
</evidence>
<dbReference type="EMBL" id="JAJNOR010000002">
    <property type="protein sequence ID" value="MCD2492025.1"/>
    <property type="molecule type" value="Genomic_DNA"/>
</dbReference>
<dbReference type="GO" id="GO:0000035">
    <property type="term" value="F:acyl binding"/>
    <property type="evidence" value="ECO:0007669"/>
    <property type="project" value="TreeGrafter"/>
</dbReference>
<keyword evidence="2" id="KW-0444">Lipid biosynthesis</keyword>
<dbReference type="PANTHER" id="PTHR20863">
    <property type="entry name" value="ACYL CARRIER PROTEIN"/>
    <property type="match status" value="1"/>
</dbReference>
<evidence type="ECO:0000256" key="1">
    <source>
        <dbReference type="ARBA" id="ARBA00022450"/>
    </source>
</evidence>
<evidence type="ECO:0000313" key="9">
    <source>
        <dbReference type="Proteomes" id="UP001299265"/>
    </source>
</evidence>
<keyword evidence="5" id="KW-0443">Lipid metabolism</keyword>
<keyword evidence="4" id="KW-0276">Fatty acid metabolism</keyword>
<keyword evidence="6" id="KW-0275">Fatty acid biosynthesis</keyword>
<proteinExistence type="predicted"/>
<dbReference type="PANTHER" id="PTHR20863:SF76">
    <property type="entry name" value="CARRIER DOMAIN-CONTAINING PROTEIN"/>
    <property type="match status" value="1"/>
</dbReference>
<dbReference type="Proteomes" id="UP001299265">
    <property type="component" value="Unassembled WGS sequence"/>
</dbReference>
<gene>
    <name evidence="8" type="ORF">LQE92_05215</name>
</gene>
<dbReference type="InterPro" id="IPR006162">
    <property type="entry name" value="Ppantetheine_attach_site"/>
</dbReference>
<dbReference type="Pfam" id="PF00550">
    <property type="entry name" value="PP-binding"/>
    <property type="match status" value="1"/>
</dbReference>
<accession>A0AAP2W8C7</accession>
<protein>
    <submittedName>
        <fullName evidence="8">Acyl carrier protein</fullName>
    </submittedName>
</protein>
<dbReference type="PROSITE" id="PS00012">
    <property type="entry name" value="PHOSPHOPANTETHEINE"/>
    <property type="match status" value="1"/>
</dbReference>
<keyword evidence="3" id="KW-0597">Phosphoprotein</keyword>
<reference evidence="8 9" key="1">
    <citation type="submission" date="2021-11" db="EMBL/GenBank/DDBJ databases">
        <title>Lacrimispora sp. nov. NSJ-141 isolated from human feces.</title>
        <authorList>
            <person name="Abdugheni R."/>
        </authorList>
    </citation>
    <scope>NUCLEOTIDE SEQUENCE [LARGE SCALE GENOMIC DNA]</scope>
    <source>
        <strain evidence="8 9">NSJ-141</strain>
    </source>
</reference>
<dbReference type="SUPFAM" id="SSF47336">
    <property type="entry name" value="ACP-like"/>
    <property type="match status" value="1"/>
</dbReference>
<evidence type="ECO:0000256" key="4">
    <source>
        <dbReference type="ARBA" id="ARBA00022832"/>
    </source>
</evidence>
<dbReference type="RefSeq" id="WP_231061947.1">
    <property type="nucleotide sequence ID" value="NZ_JAJNOR010000002.1"/>
</dbReference>
<dbReference type="InterPro" id="IPR009081">
    <property type="entry name" value="PP-bd_ACP"/>
</dbReference>
<dbReference type="Gene3D" id="1.10.1200.10">
    <property type="entry name" value="ACP-like"/>
    <property type="match status" value="1"/>
</dbReference>